<dbReference type="EC" id="3.4.-.-" evidence="3"/>
<dbReference type="InterPro" id="IPR029149">
    <property type="entry name" value="Creatin/AminoP/Spt16_N"/>
</dbReference>
<dbReference type="InterPro" id="IPR000587">
    <property type="entry name" value="Creatinase_N"/>
</dbReference>
<proteinExistence type="predicted"/>
<gene>
    <name evidence="3" type="ORF">V22_22160</name>
</gene>
<dbReference type="OrthoDB" id="9806388at2"/>
<dbReference type="InterPro" id="IPR036005">
    <property type="entry name" value="Creatinase/aminopeptidase-like"/>
</dbReference>
<dbReference type="Proteomes" id="UP000319976">
    <property type="component" value="Chromosome"/>
</dbReference>
<dbReference type="SUPFAM" id="SSF53092">
    <property type="entry name" value="Creatinase/prolidase N-terminal domain"/>
    <property type="match status" value="1"/>
</dbReference>
<evidence type="ECO:0000313" key="4">
    <source>
        <dbReference type="Proteomes" id="UP000319976"/>
    </source>
</evidence>
<feature type="domain" description="Creatinase N-terminal" evidence="2">
    <location>
        <begin position="21"/>
        <end position="152"/>
    </location>
</feature>
<accession>A0A517T9B9</accession>
<organism evidence="3 4">
    <name type="scientific">Calycomorphotria hydatis</name>
    <dbReference type="NCBI Taxonomy" id="2528027"/>
    <lineage>
        <taxon>Bacteria</taxon>
        <taxon>Pseudomonadati</taxon>
        <taxon>Planctomycetota</taxon>
        <taxon>Planctomycetia</taxon>
        <taxon>Planctomycetales</taxon>
        <taxon>Planctomycetaceae</taxon>
        <taxon>Calycomorphotria</taxon>
    </lineage>
</organism>
<dbReference type="SUPFAM" id="SSF55920">
    <property type="entry name" value="Creatinase/aminopeptidase"/>
    <property type="match status" value="1"/>
</dbReference>
<dbReference type="Pfam" id="PF00557">
    <property type="entry name" value="Peptidase_M24"/>
    <property type="match status" value="1"/>
</dbReference>
<dbReference type="InterPro" id="IPR000994">
    <property type="entry name" value="Pept_M24"/>
</dbReference>
<protein>
    <submittedName>
        <fullName evidence="3">Putative peptidase</fullName>
        <ecNumber evidence="3">3.4.-.-</ecNumber>
    </submittedName>
</protein>
<feature type="domain" description="Peptidase M24" evidence="1">
    <location>
        <begin position="162"/>
        <end position="364"/>
    </location>
</feature>
<keyword evidence="3" id="KW-0378">Hydrolase</keyword>
<dbReference type="Gene3D" id="3.40.350.10">
    <property type="entry name" value="Creatinase/prolidase N-terminal domain"/>
    <property type="match status" value="1"/>
</dbReference>
<keyword evidence="4" id="KW-1185">Reference proteome</keyword>
<dbReference type="Gene3D" id="3.90.230.10">
    <property type="entry name" value="Creatinase/methionine aminopeptidase superfamily"/>
    <property type="match status" value="1"/>
</dbReference>
<name>A0A517T9B9_9PLAN</name>
<dbReference type="GO" id="GO:0016787">
    <property type="term" value="F:hydrolase activity"/>
    <property type="evidence" value="ECO:0007669"/>
    <property type="project" value="UniProtKB-KW"/>
</dbReference>
<dbReference type="EMBL" id="CP036316">
    <property type="protein sequence ID" value="QDT64970.1"/>
    <property type="molecule type" value="Genomic_DNA"/>
</dbReference>
<dbReference type="CDD" id="cd01066">
    <property type="entry name" value="APP_MetAP"/>
    <property type="match status" value="1"/>
</dbReference>
<evidence type="ECO:0000259" key="1">
    <source>
        <dbReference type="Pfam" id="PF00557"/>
    </source>
</evidence>
<dbReference type="InterPro" id="IPR050659">
    <property type="entry name" value="Peptidase_M24B"/>
</dbReference>
<evidence type="ECO:0000259" key="2">
    <source>
        <dbReference type="Pfam" id="PF01321"/>
    </source>
</evidence>
<dbReference type="PANTHER" id="PTHR46112:SF2">
    <property type="entry name" value="XAA-PRO AMINOPEPTIDASE P-RELATED"/>
    <property type="match status" value="1"/>
</dbReference>
<dbReference type="AlphaFoldDB" id="A0A517T9B9"/>
<dbReference type="KEGG" id="chya:V22_22160"/>
<dbReference type="RefSeq" id="WP_145262585.1">
    <property type="nucleotide sequence ID" value="NZ_CP036316.1"/>
</dbReference>
<dbReference type="PANTHER" id="PTHR46112">
    <property type="entry name" value="AMINOPEPTIDASE"/>
    <property type="match status" value="1"/>
</dbReference>
<reference evidence="3 4" key="1">
    <citation type="submission" date="2019-02" db="EMBL/GenBank/DDBJ databases">
        <title>Deep-cultivation of Planctomycetes and their phenomic and genomic characterization uncovers novel biology.</title>
        <authorList>
            <person name="Wiegand S."/>
            <person name="Jogler M."/>
            <person name="Boedeker C."/>
            <person name="Pinto D."/>
            <person name="Vollmers J."/>
            <person name="Rivas-Marin E."/>
            <person name="Kohn T."/>
            <person name="Peeters S.H."/>
            <person name="Heuer A."/>
            <person name="Rast P."/>
            <person name="Oberbeckmann S."/>
            <person name="Bunk B."/>
            <person name="Jeske O."/>
            <person name="Meyerdierks A."/>
            <person name="Storesund J.E."/>
            <person name="Kallscheuer N."/>
            <person name="Luecker S."/>
            <person name="Lage O.M."/>
            <person name="Pohl T."/>
            <person name="Merkel B.J."/>
            <person name="Hornburger P."/>
            <person name="Mueller R.-W."/>
            <person name="Bruemmer F."/>
            <person name="Labrenz M."/>
            <person name="Spormann A.M."/>
            <person name="Op den Camp H."/>
            <person name="Overmann J."/>
            <person name="Amann R."/>
            <person name="Jetten M.S.M."/>
            <person name="Mascher T."/>
            <person name="Medema M.H."/>
            <person name="Devos D.P."/>
            <person name="Kaster A.-K."/>
            <person name="Ovreas L."/>
            <person name="Rohde M."/>
            <person name="Galperin M.Y."/>
            <person name="Jogler C."/>
        </authorList>
    </citation>
    <scope>NUCLEOTIDE SEQUENCE [LARGE SCALE GENOMIC DNA]</scope>
    <source>
        <strain evidence="3 4">V22</strain>
    </source>
</reference>
<evidence type="ECO:0000313" key="3">
    <source>
        <dbReference type="EMBL" id="QDT64970.1"/>
    </source>
</evidence>
<sequence>MLTKAGCERRRERFWEQMPDEVEWALIADPRSVLYFSNFLVQPLSFSYGERGLLLLERGGTATLLADNFSFRSAACEPYIDREVITTWYDHKHSVINRDHAMQKSVAEIASELTGKTGVVEKEWLPVGCLELLGDAKLASSIDVGCVVRELRRKKEEDEVAAMRVCMAAGNAGHARAKEFIAPGVSEVDVYREVQAAVVSEAGQAAMVYGDFRANNAESPKAGGLPTGYVMKNGDLFILDYSVIIDGYRSDFTNTYAVGEPTARQQECFDACFAGLNAGAAFLKAGVSAADVYKTVSKPLEDAGLGALAHHAGHGLGMAHPEPPILVPESTDTLIEGDVVTLEPGVYVEGVGGMRIEHNYLITADGSEQLSGHEIALV</sequence>
<dbReference type="Pfam" id="PF01321">
    <property type="entry name" value="Creatinase_N"/>
    <property type="match status" value="1"/>
</dbReference>